<dbReference type="InterPro" id="IPR027417">
    <property type="entry name" value="P-loop_NTPase"/>
</dbReference>
<dbReference type="Gene3D" id="3.40.50.300">
    <property type="entry name" value="P-loop containing nucleotide triphosphate hydrolases"/>
    <property type="match status" value="3"/>
</dbReference>
<dbReference type="Pfam" id="PF13087">
    <property type="entry name" value="AAA_12"/>
    <property type="match status" value="1"/>
</dbReference>
<gene>
    <name evidence="8" type="ORF">FHR37_004175</name>
    <name evidence="9" type="ORF">SAMN05421678_11862</name>
</gene>
<evidence type="ECO:0000256" key="3">
    <source>
        <dbReference type="SAM" id="MobiDB-lite"/>
    </source>
</evidence>
<feature type="domain" description="Restriction endonuclease type II-like" evidence="6">
    <location>
        <begin position="1329"/>
        <end position="1423"/>
    </location>
</feature>
<feature type="region of interest" description="Disordered" evidence="3">
    <location>
        <begin position="1774"/>
        <end position="1797"/>
    </location>
</feature>
<keyword evidence="11" id="KW-1185">Reference proteome</keyword>
<evidence type="ECO:0000259" key="5">
    <source>
        <dbReference type="Pfam" id="PF13087"/>
    </source>
</evidence>
<dbReference type="CDD" id="cd18808">
    <property type="entry name" value="SF1_C_Upf1"/>
    <property type="match status" value="1"/>
</dbReference>
<protein>
    <submittedName>
        <fullName evidence="9">AAA domain-containing protein</fullName>
    </submittedName>
    <submittedName>
        <fullName evidence="8">Very-short-patch-repair endonuclease</fullName>
    </submittedName>
</protein>
<keyword evidence="8" id="KW-0255">Endonuclease</keyword>
<proteinExistence type="predicted"/>
<reference evidence="8 11" key="2">
    <citation type="submission" date="2020-07" db="EMBL/GenBank/DDBJ databases">
        <title>Sequencing the genomes of 1000 actinobacteria strains.</title>
        <authorList>
            <person name="Klenk H.-P."/>
        </authorList>
    </citation>
    <scope>NUCLEOTIDE SEQUENCE [LARGE SCALE GENOMIC DNA]</scope>
    <source>
        <strain evidence="8 11">DSM 45117</strain>
    </source>
</reference>
<keyword evidence="1" id="KW-0238">DNA-binding</keyword>
<organism evidence="9 10">
    <name type="scientific">Actinopolymorpha cephalotaxi</name>
    <dbReference type="NCBI Taxonomy" id="504797"/>
    <lineage>
        <taxon>Bacteria</taxon>
        <taxon>Bacillati</taxon>
        <taxon>Actinomycetota</taxon>
        <taxon>Actinomycetes</taxon>
        <taxon>Propionibacteriales</taxon>
        <taxon>Actinopolymorphaceae</taxon>
        <taxon>Actinopolymorpha</taxon>
    </lineage>
</organism>
<dbReference type="OrthoDB" id="9757917at2"/>
<dbReference type="Proteomes" id="UP000199052">
    <property type="component" value="Unassembled WGS sequence"/>
</dbReference>
<keyword evidence="2" id="KW-0175">Coiled coil</keyword>
<feature type="domain" description="DNA2/NAM7 helicase helicase" evidence="4">
    <location>
        <begin position="960"/>
        <end position="1071"/>
    </location>
</feature>
<dbReference type="InterPro" id="IPR011335">
    <property type="entry name" value="Restrct_endonuc-II-like"/>
</dbReference>
<evidence type="ECO:0000259" key="7">
    <source>
        <dbReference type="Pfam" id="PF23359"/>
    </source>
</evidence>
<feature type="compositionally biased region" description="Polar residues" evidence="3">
    <location>
        <begin position="1787"/>
        <end position="1797"/>
    </location>
</feature>
<dbReference type="PANTHER" id="PTHR10887">
    <property type="entry name" value="DNA2/NAM7 HELICASE FAMILY"/>
    <property type="match status" value="1"/>
</dbReference>
<evidence type="ECO:0000313" key="10">
    <source>
        <dbReference type="Proteomes" id="UP000199052"/>
    </source>
</evidence>
<dbReference type="InterPro" id="IPR055370">
    <property type="entry name" value="Lsr2_DNA-bd"/>
</dbReference>
<dbReference type="GO" id="GO:0004519">
    <property type="term" value="F:endonuclease activity"/>
    <property type="evidence" value="ECO:0007669"/>
    <property type="project" value="UniProtKB-KW"/>
</dbReference>
<reference evidence="9 10" key="1">
    <citation type="submission" date="2016-10" db="EMBL/GenBank/DDBJ databases">
        <authorList>
            <person name="de Groot N.N."/>
        </authorList>
    </citation>
    <scope>NUCLEOTIDE SEQUENCE [LARGE SCALE GENOMIC DNA]</scope>
    <source>
        <strain evidence="9 10">CPCC 202808</strain>
    </source>
</reference>
<sequence length="1834" mass="202941">MTADQSTHSGGETPELVRGRAVSLAEYLLAVRAQIEKPTRAVPSAHAFWQADLPTHPLVQLGRGSEDADWLRVGMPALPEPPKVPRDLRPFVADQHADVEPELDRDALTEDHDLEVIRSRFGWWRDNEWRRWADEATTIERVRELHRTLFDLQHLLDMQTATEELVWGHGILELRVGEHRVRYPLVASPVTIEYDPEQPAVSVVPSGPARLQVDPLSGMPEQHLRHLLDLAQPGGLVEVDVWDELERRELFERAMSRMGLDPVIREAGAPDPGVPHIHDTGVLFVRPRQRLLRRFLEAFRDRLLDGSTETIGSLASVLAHEPSRLQMPADRPEAWRAVGERLLMPLPTNEAQESIARRLAMHRSVAVQGPPGTGKTHTIRNLICHLMANGKRVLVVAQKEDPLRVLRDGLPEEVQALCLAVLGRSSDQLTQLQLAARELSDRASTLDQHAAQLERDRLVKSLEQAERDLGQALNGLRTIAEGESATFEIDGVELGAREVGTWLAGDAAAYGDIPDAVSPDTPAPLTGEEFTTLLDSAGSLAKEDRRQALRELPVAADLPSADAARRDRVRLAEAVEVVRRLSEQRVDIGAVRAAGQPSVEELRADVEEAARLLAAREGSWTERLSNLVSEAHWEQSWQDHQAACQTLLDDLMGIRRVIGVHEVAIAERQHAEIWQLPDRLRELRGRLADGRPPKKLFHSAQYKLAEDCRVDGRPLRTPEEVDVVLAHLDRDRLRQELRSRWTEWMQRLDGPVPDPSTEPEMWAGTLATQASEATNWNSQAWPALRSRIVQLSRSVPTTVDSAALGAIAAFLGDCREVFVNDRLSAEERGVASYLQRGAATDNASDLWRVLDLAWNDQDLPRWDAAVDEVRRLAALRPDVQRYEQLRSRLAAVAPSWAAEIDSGTAAALRGSGADCLRRWGWRQTQTWFDAAVGSVDPDSLGRRVEQARERIRRLTQDVVVASAWLEVSRALDDRRRAALADWATSLRKIGKGTGKNAAMWQAHAQSAMSQAVDAVPVWVMTVDRAIEQFANGAKFDVVIVDEASQADMFALPVLSLGSRAVVVGDDQQIGPQLPFVGGVMGLINAHLRDVPSAEHFDNESSLYDHAVRRSPQRILLTEHFRCVPAIIDFSSRTYYDGAIEPLRSDVPAGIGDPVNAVHVPEGIRQTVAKFGEVNVPEAEALVERLAAIVADPAYRGQTIGVISLLSTSGQALYLLDRIREAIGAEEMARRDLRVGDSYTFQGDERDVVLISTVVSVHNGAVAAFTRRDFHRRVNVAASRAKNQLWVFHSIEPSDLRSDDARALLLDYCRNVDVAEAAYEDLEARCESDFERAVLRPMLLRGYRPQPQFRIGRNRIDFVLPAPGGRRLAIECDGDPYHGPDQWEADIRRQAVLERVGNCVFVRIRGSVFARDPNAALEPLWQRIEELRIKPTVSEDEPSAGAGVLRGASIIPAVADAPTDDPTYGDVSEPEPTGSEIAESESESESESEWESESESAGGRHRGEPEPEPAAELAEESSVQQVAPDSAEPSPEVLSPAVEDQPSTGSQPAAPFHDVPAGFRNVAWLRPEEAESALHAYSGRGDVPIWKNHKVTGWARYHAPDAELARKYRANVLVERLGAAGPRIVCWVREYEAKAVVEAVHLRRDVPFDGAVGCRPGLVQYFPPDSDSATRFRSVTRLLRARAGGWDRLEDGGPGDPDDTARPAESGRTSPPLQPGYAISLYTRGELQALIRWVLADGQHRSYEELVATAADVLNSPSRREQVEGSLHSAVRAVDRGNQKPLEEKDNGSQSVAATTSEVRTWARRNGLAVSDRGRLSEHVIAAYNRKHPDRPFAG</sequence>
<dbReference type="InterPro" id="IPR041679">
    <property type="entry name" value="DNA2/NAM7-like_C"/>
</dbReference>
<dbReference type="PANTHER" id="PTHR10887:SF495">
    <property type="entry name" value="HELICASE SENATAXIN ISOFORM X1-RELATED"/>
    <property type="match status" value="1"/>
</dbReference>
<dbReference type="Gene3D" id="4.10.320.10">
    <property type="entry name" value="E3-binding domain"/>
    <property type="match status" value="1"/>
</dbReference>
<evidence type="ECO:0000256" key="1">
    <source>
        <dbReference type="ARBA" id="ARBA00023125"/>
    </source>
</evidence>
<name>A0A1I3A5R9_9ACTN</name>
<feature type="coiled-coil region" evidence="2">
    <location>
        <begin position="436"/>
        <end position="468"/>
    </location>
</feature>
<dbReference type="Gene3D" id="3.40.960.10">
    <property type="entry name" value="VSR Endonuclease"/>
    <property type="match status" value="1"/>
</dbReference>
<keyword evidence="8" id="KW-0378">Hydrolase</keyword>
<feature type="compositionally biased region" description="Acidic residues" evidence="3">
    <location>
        <begin position="1505"/>
        <end position="1514"/>
    </location>
</feature>
<dbReference type="GO" id="GO:0004386">
    <property type="term" value="F:helicase activity"/>
    <property type="evidence" value="ECO:0007669"/>
    <property type="project" value="InterPro"/>
</dbReference>
<feature type="region of interest" description="Disordered" evidence="3">
    <location>
        <begin position="1454"/>
        <end position="1553"/>
    </location>
</feature>
<evidence type="ECO:0000259" key="6">
    <source>
        <dbReference type="Pfam" id="PF18741"/>
    </source>
</evidence>
<feature type="compositionally biased region" description="Basic and acidic residues" evidence="3">
    <location>
        <begin position="1774"/>
        <end position="1786"/>
    </location>
</feature>
<dbReference type="InterPro" id="IPR041677">
    <property type="entry name" value="DNA2/NAM7_AAA_11"/>
</dbReference>
<keyword evidence="8" id="KW-0540">Nuclease</keyword>
<feature type="region of interest" description="Disordered" evidence="3">
    <location>
        <begin position="1685"/>
        <end position="1715"/>
    </location>
</feature>
<dbReference type="SUPFAM" id="SSF52980">
    <property type="entry name" value="Restriction endonuclease-like"/>
    <property type="match status" value="1"/>
</dbReference>
<evidence type="ECO:0000313" key="9">
    <source>
        <dbReference type="EMBL" id="SFH45473.1"/>
    </source>
</evidence>
<feature type="domain" description="Lsr2 DNA-binding" evidence="7">
    <location>
        <begin position="1792"/>
        <end position="1824"/>
    </location>
</feature>
<evidence type="ECO:0000259" key="4">
    <source>
        <dbReference type="Pfam" id="PF13086"/>
    </source>
</evidence>
<dbReference type="Pfam" id="PF18741">
    <property type="entry name" value="MTES_1575"/>
    <property type="match status" value="1"/>
</dbReference>
<dbReference type="STRING" id="504797.SAMN05421678_11862"/>
<dbReference type="Pfam" id="PF23359">
    <property type="entry name" value="Lsr2_DNA-bd"/>
    <property type="match status" value="1"/>
</dbReference>
<dbReference type="EMBL" id="FOOI01000018">
    <property type="protein sequence ID" value="SFH45473.1"/>
    <property type="molecule type" value="Genomic_DNA"/>
</dbReference>
<dbReference type="InterPro" id="IPR036625">
    <property type="entry name" value="E3-bd_dom_sf"/>
</dbReference>
<dbReference type="RefSeq" id="WP_092888277.1">
    <property type="nucleotide sequence ID" value="NZ_FOOI01000018.1"/>
</dbReference>
<evidence type="ECO:0000256" key="2">
    <source>
        <dbReference type="SAM" id="Coils"/>
    </source>
</evidence>
<dbReference type="EMBL" id="JACBZA010000001">
    <property type="protein sequence ID" value="NYH85324.1"/>
    <property type="molecule type" value="Genomic_DNA"/>
</dbReference>
<feature type="domain" description="DNA2/NAM7 helicase helicase" evidence="4">
    <location>
        <begin position="348"/>
        <end position="400"/>
    </location>
</feature>
<dbReference type="GO" id="GO:0016746">
    <property type="term" value="F:acyltransferase activity"/>
    <property type="evidence" value="ECO:0007669"/>
    <property type="project" value="InterPro"/>
</dbReference>
<evidence type="ECO:0000313" key="11">
    <source>
        <dbReference type="Proteomes" id="UP000533017"/>
    </source>
</evidence>
<dbReference type="InterPro" id="IPR047187">
    <property type="entry name" value="SF1_C_Upf1"/>
</dbReference>
<dbReference type="InterPro" id="IPR045055">
    <property type="entry name" value="DNA2/NAM7-like"/>
</dbReference>
<dbReference type="SUPFAM" id="SSF52540">
    <property type="entry name" value="P-loop containing nucleoside triphosphate hydrolases"/>
    <property type="match status" value="1"/>
</dbReference>
<dbReference type="GO" id="GO:0003677">
    <property type="term" value="F:DNA binding"/>
    <property type="evidence" value="ECO:0007669"/>
    <property type="project" value="UniProtKB-KW"/>
</dbReference>
<evidence type="ECO:0000313" key="8">
    <source>
        <dbReference type="EMBL" id="NYH85324.1"/>
    </source>
</evidence>
<dbReference type="InterPro" id="IPR049468">
    <property type="entry name" value="Restrct_endonuc-II-like_dom"/>
</dbReference>
<feature type="compositionally biased region" description="Acidic residues" evidence="3">
    <location>
        <begin position="1477"/>
        <end position="1493"/>
    </location>
</feature>
<dbReference type="Pfam" id="PF13086">
    <property type="entry name" value="AAA_11"/>
    <property type="match status" value="2"/>
</dbReference>
<feature type="domain" description="DNA2/NAM7 helicase-like C-terminal" evidence="5">
    <location>
        <begin position="1100"/>
        <end position="1287"/>
    </location>
</feature>
<accession>A0A1I3A5R9</accession>
<dbReference type="Proteomes" id="UP000533017">
    <property type="component" value="Unassembled WGS sequence"/>
</dbReference>